<feature type="compositionally biased region" description="Basic and acidic residues" evidence="1">
    <location>
        <begin position="93"/>
        <end position="106"/>
    </location>
</feature>
<feature type="compositionally biased region" description="Basic and acidic residues" evidence="1">
    <location>
        <begin position="352"/>
        <end position="361"/>
    </location>
</feature>
<protein>
    <submittedName>
        <fullName evidence="2">Uncharacterized protein</fullName>
    </submittedName>
</protein>
<proteinExistence type="predicted"/>
<organism evidence="2 3">
    <name type="scientific">Hortaea werneckii</name>
    <name type="common">Black yeast</name>
    <name type="synonym">Cladosporium werneckii</name>
    <dbReference type="NCBI Taxonomy" id="91943"/>
    <lineage>
        <taxon>Eukaryota</taxon>
        <taxon>Fungi</taxon>
        <taxon>Dikarya</taxon>
        <taxon>Ascomycota</taxon>
        <taxon>Pezizomycotina</taxon>
        <taxon>Dothideomycetes</taxon>
        <taxon>Dothideomycetidae</taxon>
        <taxon>Mycosphaerellales</taxon>
        <taxon>Teratosphaeriaceae</taxon>
        <taxon>Hortaea</taxon>
    </lineage>
</organism>
<comment type="caution">
    <text evidence="2">The sequence shown here is derived from an EMBL/GenBank/DDBJ whole genome shotgun (WGS) entry which is preliminary data.</text>
</comment>
<dbReference type="Proteomes" id="UP000281245">
    <property type="component" value="Unassembled WGS sequence"/>
</dbReference>
<evidence type="ECO:0000313" key="3">
    <source>
        <dbReference type="Proteomes" id="UP000281245"/>
    </source>
</evidence>
<dbReference type="AlphaFoldDB" id="A0A3M6XFM1"/>
<feature type="compositionally biased region" description="Polar residues" evidence="1">
    <location>
        <begin position="29"/>
        <end position="41"/>
    </location>
</feature>
<reference evidence="2 3" key="1">
    <citation type="journal article" date="2018" name="BMC Genomics">
        <title>Genomic evidence for intraspecific hybridization in a clonal and extremely halotolerant yeast.</title>
        <authorList>
            <person name="Gostincar C."/>
            <person name="Stajich J.E."/>
            <person name="Zupancic J."/>
            <person name="Zalar P."/>
            <person name="Gunde-Cimerman N."/>
        </authorList>
    </citation>
    <scope>NUCLEOTIDE SEQUENCE [LARGE SCALE GENOMIC DNA]</scope>
    <source>
        <strain evidence="2 3">EXF-6656</strain>
    </source>
</reference>
<feature type="region of interest" description="Disordered" evidence="1">
    <location>
        <begin position="291"/>
        <end position="361"/>
    </location>
</feature>
<dbReference type="EMBL" id="QWIJ01000033">
    <property type="protein sequence ID" value="RMX89338.1"/>
    <property type="molecule type" value="Genomic_DNA"/>
</dbReference>
<gene>
    <name evidence="2" type="ORF">D0869_00956</name>
</gene>
<sequence length="361" mass="39995">MQPQRHSTLAHLTALKSSATRITDLAKAYNQNMSRRASNPQDEGDKASDQNMSRHGSDAEDEGDNIVVASRSRPEVESDAPVSNAPGNGGVDAGDHEGADEGKGGDESSLSSGSPTDDYVSAPTGPQFSDAERNVILYLRRRYGERLPPGVKWKITRRLNKWLRQVALAHGVQPWQRSFNSWRLEFGKMKDEIAKVKRNNEWAISQGHPENVQPEPFQRPSRMPSPGSFYGSRESTEEAESESDSLEQMVDLHPEDPIQKIVDSWPAIPTDPNQSYALGRAIEEEDDAIAQLEENVLAIGDPQPRPDPRPRPLGPAPQAARPVRTVRFGHVEEREDSGRQEGQESDGEEGDPELRDPDDML</sequence>
<dbReference type="OrthoDB" id="3907906at2759"/>
<accession>A0A3M6XFM1</accession>
<feature type="region of interest" description="Disordered" evidence="1">
    <location>
        <begin position="200"/>
        <end position="247"/>
    </location>
</feature>
<feature type="compositionally biased region" description="Basic and acidic residues" evidence="1">
    <location>
        <begin position="329"/>
        <end position="342"/>
    </location>
</feature>
<name>A0A3M6XFM1_HORWE</name>
<feature type="region of interest" description="Disordered" evidence="1">
    <location>
        <begin position="25"/>
        <end position="127"/>
    </location>
</feature>
<evidence type="ECO:0000256" key="1">
    <source>
        <dbReference type="SAM" id="MobiDB-lite"/>
    </source>
</evidence>
<evidence type="ECO:0000313" key="2">
    <source>
        <dbReference type="EMBL" id="RMX89338.1"/>
    </source>
</evidence>
<dbReference type="VEuPathDB" id="FungiDB:BTJ68_14892"/>